<dbReference type="EMBL" id="KZ613913">
    <property type="protein sequence ID" value="PMD50547.1"/>
    <property type="molecule type" value="Genomic_DNA"/>
</dbReference>
<name>A0A2J6SIF6_9HELO</name>
<reference evidence="1 2" key="1">
    <citation type="submission" date="2016-04" db="EMBL/GenBank/DDBJ databases">
        <title>A degradative enzymes factory behind the ericoid mycorrhizal symbiosis.</title>
        <authorList>
            <consortium name="DOE Joint Genome Institute"/>
            <person name="Martino E."/>
            <person name="Morin E."/>
            <person name="Grelet G."/>
            <person name="Kuo A."/>
            <person name="Kohler A."/>
            <person name="Daghino S."/>
            <person name="Barry K."/>
            <person name="Choi C."/>
            <person name="Cichocki N."/>
            <person name="Clum A."/>
            <person name="Copeland A."/>
            <person name="Hainaut M."/>
            <person name="Haridas S."/>
            <person name="Labutti K."/>
            <person name="Lindquist E."/>
            <person name="Lipzen A."/>
            <person name="Khouja H.-R."/>
            <person name="Murat C."/>
            <person name="Ohm R."/>
            <person name="Olson A."/>
            <person name="Spatafora J."/>
            <person name="Veneault-Fourrey C."/>
            <person name="Henrissat B."/>
            <person name="Grigoriev I."/>
            <person name="Martin F."/>
            <person name="Perotto S."/>
        </authorList>
    </citation>
    <scope>NUCLEOTIDE SEQUENCE [LARGE SCALE GENOMIC DNA]</scope>
    <source>
        <strain evidence="1 2">E</strain>
    </source>
</reference>
<protein>
    <submittedName>
        <fullName evidence="1">Uncharacterized protein</fullName>
    </submittedName>
</protein>
<accession>A0A2J6SIF6</accession>
<dbReference type="Proteomes" id="UP000235371">
    <property type="component" value="Unassembled WGS sequence"/>
</dbReference>
<proteinExistence type="predicted"/>
<gene>
    <name evidence="1" type="ORF">K444DRAFT_621921</name>
</gene>
<organism evidence="1 2">
    <name type="scientific">Hyaloscypha bicolor E</name>
    <dbReference type="NCBI Taxonomy" id="1095630"/>
    <lineage>
        <taxon>Eukaryota</taxon>
        <taxon>Fungi</taxon>
        <taxon>Dikarya</taxon>
        <taxon>Ascomycota</taxon>
        <taxon>Pezizomycotina</taxon>
        <taxon>Leotiomycetes</taxon>
        <taxon>Helotiales</taxon>
        <taxon>Hyaloscyphaceae</taxon>
        <taxon>Hyaloscypha</taxon>
        <taxon>Hyaloscypha bicolor</taxon>
    </lineage>
</organism>
<keyword evidence="2" id="KW-1185">Reference proteome</keyword>
<dbReference type="AlphaFoldDB" id="A0A2J6SIF6"/>
<evidence type="ECO:0000313" key="2">
    <source>
        <dbReference type="Proteomes" id="UP000235371"/>
    </source>
</evidence>
<sequence length="142" mass="16558">MPGYAWSQYTSICWQPTSNLPTGHDFLQHHHGLWTSNLELKKCAKHYHQRPFGWRDFSQGRNGTTQITNQPTIHHHHHHHHRHRHHPSCHARPPFACLGRVSWSFGLVSSLHPAPHGLGWRRYIVVHLSFRTAIFNDPSLTV</sequence>
<dbReference type="InParanoid" id="A0A2J6SIF6"/>
<dbReference type="RefSeq" id="XP_024727451.1">
    <property type="nucleotide sequence ID" value="XM_024882001.1"/>
</dbReference>
<dbReference type="GeneID" id="36590078"/>
<evidence type="ECO:0000313" key="1">
    <source>
        <dbReference type="EMBL" id="PMD50547.1"/>
    </source>
</evidence>